<name>A0A679HUT7_9RHOO</name>
<evidence type="ECO:0000313" key="2">
    <source>
        <dbReference type="Proteomes" id="UP000463961"/>
    </source>
</evidence>
<keyword evidence="2" id="KW-1185">Reference proteome</keyword>
<proteinExistence type="predicted"/>
<dbReference type="RefSeq" id="WP_162049924.1">
    <property type="nucleotide sequence ID" value="NZ_AP019011.1"/>
</dbReference>
<dbReference type="Proteomes" id="UP000463961">
    <property type="component" value="Chromosome"/>
</dbReference>
<accession>A0A679HUT7</accession>
<evidence type="ECO:0000313" key="1">
    <source>
        <dbReference type="EMBL" id="BBU69355.1"/>
    </source>
</evidence>
<gene>
    <name evidence="1" type="ORF">ICHIAU1_16380</name>
</gene>
<dbReference type="AlphaFoldDB" id="A0A679HUT7"/>
<organism evidence="1 2">
    <name type="scientific">Fluviibacter phosphoraccumulans</name>
    <dbReference type="NCBI Taxonomy" id="1751046"/>
    <lineage>
        <taxon>Bacteria</taxon>
        <taxon>Pseudomonadati</taxon>
        <taxon>Pseudomonadota</taxon>
        <taxon>Betaproteobacteria</taxon>
        <taxon>Rhodocyclales</taxon>
        <taxon>Fluviibacteraceae</taxon>
        <taxon>Fluviibacter</taxon>
    </lineage>
</organism>
<dbReference type="EMBL" id="AP022345">
    <property type="protein sequence ID" value="BBU69355.1"/>
    <property type="molecule type" value="Genomic_DNA"/>
</dbReference>
<protein>
    <submittedName>
        <fullName evidence="1">Uncharacterized protein</fullName>
    </submittedName>
</protein>
<sequence>MNILTPDIARQIIGRGWHVATHEYRNYKGNIEVTQDVGLDYDYCTPEAMQMLVDWKQKFQSFQANFKSIEPEVAGKIARINCNYLYLPKLEVLEVSEARRLSRSIGDVLHIGLQTEPSPEAIEVFIDQSYNFEQSCNYLIDLQLPTLSVDNARILAKHPNEFYLELPFQALTPTALAILSGHIGFRLNLRLTGFDGVKAHAQQVLEVLSRTPCKRAVCVYLDENVVRFESEERDWGRWKRRMDRMGKLAAEQ</sequence>
<reference evidence="2" key="1">
    <citation type="submission" date="2020-01" db="EMBL/GenBank/DDBJ databases">
        <title>Phosphoaccumulans saitamaens gen. nov., sp. nov., a polyphosphate accumulating bacterium isolated from surface river water.</title>
        <authorList>
            <person name="Watanabe K."/>
            <person name="Suda W."/>
        </authorList>
    </citation>
    <scope>NUCLEOTIDE SEQUENCE [LARGE SCALE GENOMIC DNA]</scope>
    <source>
        <strain evidence="2">ICHIAU1</strain>
    </source>
</reference>